<dbReference type="Pfam" id="PF17418">
    <property type="entry name" value="SdpA"/>
    <property type="match status" value="1"/>
</dbReference>
<dbReference type="Proteomes" id="UP000256269">
    <property type="component" value="Unassembled WGS sequence"/>
</dbReference>
<name>A0A3E0GZJ6_9PSEU</name>
<accession>A0A3E0GZJ6</accession>
<sequence length="202" mass="21782">MRIGKMGSSGSPAVVGYENEHARRGFGLTLTILLVSLLISMLAQWGGGIAPDLVGDHLGAYAVIWPQGWSFFTDLSGKNVLTAYRVSPDGMRLTLETQRQEWSDFTWGLDRAGDSAAFEITQLAQEVPDRYWRACEAANPAECGPFLPTSSNLALTNSSTTPTLCGPTVIAIDRPNFPPSGDLPTSPRRVARVALVNLTCAR</sequence>
<keyword evidence="1" id="KW-0812">Transmembrane</keyword>
<gene>
    <name evidence="2" type="ORF">BCF44_117162</name>
</gene>
<reference evidence="2 3" key="1">
    <citation type="submission" date="2018-08" db="EMBL/GenBank/DDBJ databases">
        <title>Genomic Encyclopedia of Archaeal and Bacterial Type Strains, Phase II (KMG-II): from individual species to whole genera.</title>
        <authorList>
            <person name="Goeker M."/>
        </authorList>
    </citation>
    <scope>NUCLEOTIDE SEQUENCE [LARGE SCALE GENOMIC DNA]</scope>
    <source>
        <strain evidence="2 3">DSM 45791</strain>
    </source>
</reference>
<evidence type="ECO:0000256" key="1">
    <source>
        <dbReference type="SAM" id="Phobius"/>
    </source>
</evidence>
<evidence type="ECO:0008006" key="4">
    <source>
        <dbReference type="Google" id="ProtNLM"/>
    </source>
</evidence>
<dbReference type="EMBL" id="QUNO01000017">
    <property type="protein sequence ID" value="REH35774.1"/>
    <property type="molecule type" value="Genomic_DNA"/>
</dbReference>
<dbReference type="RefSeq" id="WP_170218021.1">
    <property type="nucleotide sequence ID" value="NZ_CP144375.1"/>
</dbReference>
<keyword evidence="3" id="KW-1185">Reference proteome</keyword>
<evidence type="ECO:0000313" key="2">
    <source>
        <dbReference type="EMBL" id="REH35774.1"/>
    </source>
</evidence>
<proteinExistence type="predicted"/>
<keyword evidence="1" id="KW-1133">Transmembrane helix</keyword>
<organism evidence="2 3">
    <name type="scientific">Kutzneria buriramensis</name>
    <dbReference type="NCBI Taxonomy" id="1045776"/>
    <lineage>
        <taxon>Bacteria</taxon>
        <taxon>Bacillati</taxon>
        <taxon>Actinomycetota</taxon>
        <taxon>Actinomycetes</taxon>
        <taxon>Pseudonocardiales</taxon>
        <taxon>Pseudonocardiaceae</taxon>
        <taxon>Kutzneria</taxon>
    </lineage>
</organism>
<feature type="transmembrane region" description="Helical" evidence="1">
    <location>
        <begin position="26"/>
        <end position="45"/>
    </location>
</feature>
<protein>
    <recommendedName>
        <fullName evidence="4">Antimicrobial peptide system SdpA family protein</fullName>
    </recommendedName>
</protein>
<keyword evidence="1" id="KW-0472">Membrane</keyword>
<dbReference type="AlphaFoldDB" id="A0A3E0GZJ6"/>
<comment type="caution">
    <text evidence="2">The sequence shown here is derived from an EMBL/GenBank/DDBJ whole genome shotgun (WGS) entry which is preliminary data.</text>
</comment>
<evidence type="ECO:0000313" key="3">
    <source>
        <dbReference type="Proteomes" id="UP000256269"/>
    </source>
</evidence>
<dbReference type="InterPro" id="IPR023902">
    <property type="entry name" value="Sporulation_SdpA"/>
</dbReference>